<evidence type="ECO:0000313" key="3">
    <source>
        <dbReference type="Proteomes" id="UP001596186"/>
    </source>
</evidence>
<dbReference type="InterPro" id="IPR013022">
    <property type="entry name" value="Xyl_isomerase-like_TIM-brl"/>
</dbReference>
<keyword evidence="2" id="KW-0413">Isomerase</keyword>
<dbReference type="PANTHER" id="PTHR12110">
    <property type="entry name" value="HYDROXYPYRUVATE ISOMERASE"/>
    <property type="match status" value="1"/>
</dbReference>
<dbReference type="RefSeq" id="WP_125594036.1">
    <property type="nucleotide sequence ID" value="NZ_JBHSSN010000005.1"/>
</dbReference>
<name>A0ABW1UW19_9LACO</name>
<feature type="domain" description="Xylose isomerase-like TIM barrel" evidence="1">
    <location>
        <begin position="59"/>
        <end position="252"/>
    </location>
</feature>
<gene>
    <name evidence="2" type="ORF">ACFP1F_04250</name>
</gene>
<comment type="caution">
    <text evidence="2">The sequence shown here is derived from an EMBL/GenBank/DDBJ whole genome shotgun (WGS) entry which is preliminary data.</text>
</comment>
<evidence type="ECO:0000259" key="1">
    <source>
        <dbReference type="Pfam" id="PF01261"/>
    </source>
</evidence>
<proteinExistence type="predicted"/>
<dbReference type="GO" id="GO:0016853">
    <property type="term" value="F:isomerase activity"/>
    <property type="evidence" value="ECO:0007669"/>
    <property type="project" value="UniProtKB-KW"/>
</dbReference>
<dbReference type="PANTHER" id="PTHR12110:SF21">
    <property type="entry name" value="XYLOSE ISOMERASE-LIKE TIM BARREL DOMAIN-CONTAINING PROTEIN"/>
    <property type="match status" value="1"/>
</dbReference>
<dbReference type="InterPro" id="IPR036237">
    <property type="entry name" value="Xyl_isomerase-like_sf"/>
</dbReference>
<organism evidence="2 3">
    <name type="scientific">Companilactobacillus baiquanensis</name>
    <dbReference type="NCBI Taxonomy" id="2486005"/>
    <lineage>
        <taxon>Bacteria</taxon>
        <taxon>Bacillati</taxon>
        <taxon>Bacillota</taxon>
        <taxon>Bacilli</taxon>
        <taxon>Lactobacillales</taxon>
        <taxon>Lactobacillaceae</taxon>
        <taxon>Companilactobacillus</taxon>
    </lineage>
</organism>
<dbReference type="EMBL" id="JBHSSN010000005">
    <property type="protein sequence ID" value="MFC6322979.1"/>
    <property type="molecule type" value="Genomic_DNA"/>
</dbReference>
<sequence>MTYNYGVRGHDILIKDDLDKWSDKIKEMKIHTLQFALPLSFPKTSSGGDLINPGLGNIIRRNLFKKDIEIGVLSCYVNLIHPDLKIRQQQINKMKKYLQNAKFFGANIVATETGSVDPEFAFTRSNFEEKHFMELVETVKQLLPFAQKCGVNLALEPGVNHPLCSLDKTEELLRIFDYDPALKIILDPANLMLTKNDNLLGITKEAFNRFNDQIVAVHIKDFSWTPNSNRLIKTVVPGTGEVNVQDVIDIAESYQPKGLKMFDELDQGMLDVFIKSDYAKNIFK</sequence>
<dbReference type="SUPFAM" id="SSF51658">
    <property type="entry name" value="Xylose isomerase-like"/>
    <property type="match status" value="1"/>
</dbReference>
<dbReference type="Proteomes" id="UP001596186">
    <property type="component" value="Unassembled WGS sequence"/>
</dbReference>
<accession>A0ABW1UW19</accession>
<evidence type="ECO:0000313" key="2">
    <source>
        <dbReference type="EMBL" id="MFC6322979.1"/>
    </source>
</evidence>
<reference evidence="3" key="1">
    <citation type="journal article" date="2019" name="Int. J. Syst. Evol. Microbiol.">
        <title>The Global Catalogue of Microorganisms (GCM) 10K type strain sequencing project: providing services to taxonomists for standard genome sequencing and annotation.</title>
        <authorList>
            <consortium name="The Broad Institute Genomics Platform"/>
            <consortium name="The Broad Institute Genome Sequencing Center for Infectious Disease"/>
            <person name="Wu L."/>
            <person name="Ma J."/>
        </authorList>
    </citation>
    <scope>NUCLEOTIDE SEQUENCE [LARGE SCALE GENOMIC DNA]</scope>
    <source>
        <strain evidence="3">CCM 8895</strain>
    </source>
</reference>
<keyword evidence="3" id="KW-1185">Reference proteome</keyword>
<dbReference type="Gene3D" id="3.20.20.150">
    <property type="entry name" value="Divalent-metal-dependent TIM barrel enzymes"/>
    <property type="match status" value="1"/>
</dbReference>
<protein>
    <submittedName>
        <fullName evidence="2">Sugar phosphate isomerase/epimerase family protein</fullName>
    </submittedName>
</protein>
<dbReference type="InterPro" id="IPR050312">
    <property type="entry name" value="IolE/XylAMocC-like"/>
</dbReference>
<dbReference type="Pfam" id="PF01261">
    <property type="entry name" value="AP_endonuc_2"/>
    <property type="match status" value="1"/>
</dbReference>